<dbReference type="Pfam" id="PF07690">
    <property type="entry name" value="MFS_1"/>
    <property type="match status" value="2"/>
</dbReference>
<dbReference type="Gene3D" id="1.20.1250.20">
    <property type="entry name" value="MFS general substrate transporter like domains"/>
    <property type="match status" value="2"/>
</dbReference>
<dbReference type="EMBL" id="VLLL01000008">
    <property type="protein sequence ID" value="TWJ08236.1"/>
    <property type="molecule type" value="Genomic_DNA"/>
</dbReference>
<keyword evidence="10" id="KW-1185">Reference proteome</keyword>
<dbReference type="PANTHER" id="PTHR42718">
    <property type="entry name" value="MAJOR FACILITATOR SUPERFAMILY MULTIDRUG TRANSPORTER MFSC"/>
    <property type="match status" value="1"/>
</dbReference>
<feature type="transmembrane region" description="Helical" evidence="7">
    <location>
        <begin position="108"/>
        <end position="129"/>
    </location>
</feature>
<keyword evidence="4 7" id="KW-0812">Transmembrane</keyword>
<dbReference type="GO" id="GO:0022857">
    <property type="term" value="F:transmembrane transporter activity"/>
    <property type="evidence" value="ECO:0007669"/>
    <property type="project" value="InterPro"/>
</dbReference>
<feature type="transmembrane region" description="Helical" evidence="7">
    <location>
        <begin position="141"/>
        <end position="164"/>
    </location>
</feature>
<dbReference type="Proteomes" id="UP000321617">
    <property type="component" value="Unassembled WGS sequence"/>
</dbReference>
<reference evidence="9 10" key="1">
    <citation type="journal article" date="2013" name="Stand. Genomic Sci.">
        <title>Genomic Encyclopedia of Type Strains, Phase I: The one thousand microbial genomes (KMG-I) project.</title>
        <authorList>
            <person name="Kyrpides N.C."/>
            <person name="Woyke T."/>
            <person name="Eisen J.A."/>
            <person name="Garrity G."/>
            <person name="Lilburn T.G."/>
            <person name="Beck B.J."/>
            <person name="Whitman W.B."/>
            <person name="Hugenholtz P."/>
            <person name="Klenk H.P."/>
        </authorList>
    </citation>
    <scope>NUCLEOTIDE SEQUENCE [LARGE SCALE GENOMIC DNA]</scope>
    <source>
        <strain evidence="9 10">DSM 45044</strain>
    </source>
</reference>
<evidence type="ECO:0000256" key="3">
    <source>
        <dbReference type="ARBA" id="ARBA00022475"/>
    </source>
</evidence>
<protein>
    <submittedName>
        <fullName evidence="9">Putative MFS family arabinose efflux permease</fullName>
    </submittedName>
</protein>
<feature type="transmembrane region" description="Helical" evidence="7">
    <location>
        <begin position="203"/>
        <end position="225"/>
    </location>
</feature>
<evidence type="ECO:0000256" key="6">
    <source>
        <dbReference type="ARBA" id="ARBA00023136"/>
    </source>
</evidence>
<dbReference type="InterPro" id="IPR020846">
    <property type="entry name" value="MFS_dom"/>
</dbReference>
<name>A0A562URJ6_9ACTN</name>
<evidence type="ECO:0000256" key="7">
    <source>
        <dbReference type="SAM" id="Phobius"/>
    </source>
</evidence>
<dbReference type="PRINTS" id="PR01036">
    <property type="entry name" value="TCRTETB"/>
</dbReference>
<sequence length="455" mass="46005">MKLFEVDMNRQRNRWAVVVTAGLGVFMAQLDATIVNVALPAIGSRYGVGTAVVQWVMLGYTLPLLALVLPIGRWLESAPVRPVLIASVAGFSAGGLLASLAPGIGWLIAARVLQGCFGAALFVLLPVLATTAVTPAARGRAMGVVMTLGPLGGFSGPVLGGLLLERAGTGGVFLVNPLIGVLVAVSAFVLLPRGGRVPAPGGGSLAEAGLLLAAAGAVLMAMTLAVGEHPAWLVLAAVAVPPAVVWSRRPYGRAVTGLLRHPGVAGPLAALTAQATALVGVQFLMPFLLTRELDAGPGTVGVTMLAIPAGMILFGPVGGWLTDRWGAFRTAAAGVVVFTAGFAALLGMSADWRPIDLAAGLCVVGVGTGLFSGANSALTLWAAPPERLATASAAISVARQAGIAAGPAVANLVWSVTGQGWDGVRAAVAVAMVVGALGWWTMWRSARRQAALVTT</sequence>
<evidence type="ECO:0000256" key="2">
    <source>
        <dbReference type="ARBA" id="ARBA00022448"/>
    </source>
</evidence>
<keyword evidence="5 7" id="KW-1133">Transmembrane helix</keyword>
<comment type="subcellular location">
    <subcellularLocation>
        <location evidence="1">Cell membrane</location>
        <topology evidence="1">Multi-pass membrane protein</topology>
    </subcellularLocation>
</comment>
<comment type="caution">
    <text evidence="9">The sequence shown here is derived from an EMBL/GenBank/DDBJ whole genome shotgun (WGS) entry which is preliminary data.</text>
</comment>
<evidence type="ECO:0000259" key="8">
    <source>
        <dbReference type="PROSITE" id="PS50850"/>
    </source>
</evidence>
<accession>A0A562URJ6</accession>
<keyword evidence="3" id="KW-1003">Cell membrane</keyword>
<evidence type="ECO:0000256" key="4">
    <source>
        <dbReference type="ARBA" id="ARBA00022692"/>
    </source>
</evidence>
<evidence type="ECO:0000256" key="1">
    <source>
        <dbReference type="ARBA" id="ARBA00004651"/>
    </source>
</evidence>
<feature type="transmembrane region" description="Helical" evidence="7">
    <location>
        <begin position="170"/>
        <end position="191"/>
    </location>
</feature>
<dbReference type="AlphaFoldDB" id="A0A562URJ6"/>
<evidence type="ECO:0000313" key="9">
    <source>
        <dbReference type="EMBL" id="TWJ08236.1"/>
    </source>
</evidence>
<organism evidence="9 10">
    <name type="scientific">Stackebrandtia albiflava</name>
    <dbReference type="NCBI Taxonomy" id="406432"/>
    <lineage>
        <taxon>Bacteria</taxon>
        <taxon>Bacillati</taxon>
        <taxon>Actinomycetota</taxon>
        <taxon>Actinomycetes</taxon>
        <taxon>Glycomycetales</taxon>
        <taxon>Glycomycetaceae</taxon>
        <taxon>Stackebrandtia</taxon>
    </lineage>
</organism>
<feature type="transmembrane region" description="Helical" evidence="7">
    <location>
        <begin position="295"/>
        <end position="314"/>
    </location>
</feature>
<dbReference type="CDD" id="cd17321">
    <property type="entry name" value="MFS_MMR_MDR_like"/>
    <property type="match status" value="1"/>
</dbReference>
<evidence type="ECO:0000256" key="5">
    <source>
        <dbReference type="ARBA" id="ARBA00022989"/>
    </source>
</evidence>
<proteinExistence type="predicted"/>
<feature type="domain" description="Major facilitator superfamily (MFS) profile" evidence="8">
    <location>
        <begin position="17"/>
        <end position="447"/>
    </location>
</feature>
<dbReference type="InterPro" id="IPR036259">
    <property type="entry name" value="MFS_trans_sf"/>
</dbReference>
<feature type="transmembrane region" description="Helical" evidence="7">
    <location>
        <begin position="48"/>
        <end position="71"/>
    </location>
</feature>
<keyword evidence="6 7" id="KW-0472">Membrane</keyword>
<feature type="transmembrane region" description="Helical" evidence="7">
    <location>
        <begin position="358"/>
        <end position="381"/>
    </location>
</feature>
<feature type="transmembrane region" description="Helical" evidence="7">
    <location>
        <begin position="268"/>
        <end position="289"/>
    </location>
</feature>
<dbReference type="GO" id="GO:0005886">
    <property type="term" value="C:plasma membrane"/>
    <property type="evidence" value="ECO:0007669"/>
    <property type="project" value="UniProtKB-SubCell"/>
</dbReference>
<feature type="transmembrane region" description="Helical" evidence="7">
    <location>
        <begin position="83"/>
        <end position="102"/>
    </location>
</feature>
<feature type="transmembrane region" description="Helical" evidence="7">
    <location>
        <begin position="393"/>
        <end position="414"/>
    </location>
</feature>
<evidence type="ECO:0000313" key="10">
    <source>
        <dbReference type="Proteomes" id="UP000321617"/>
    </source>
</evidence>
<dbReference type="SUPFAM" id="SSF103473">
    <property type="entry name" value="MFS general substrate transporter"/>
    <property type="match status" value="1"/>
</dbReference>
<feature type="transmembrane region" description="Helical" evidence="7">
    <location>
        <begin position="426"/>
        <end position="443"/>
    </location>
</feature>
<feature type="transmembrane region" description="Helical" evidence="7">
    <location>
        <begin position="326"/>
        <end position="346"/>
    </location>
</feature>
<dbReference type="PANTHER" id="PTHR42718:SF46">
    <property type="entry name" value="BLR6921 PROTEIN"/>
    <property type="match status" value="1"/>
</dbReference>
<dbReference type="InterPro" id="IPR011701">
    <property type="entry name" value="MFS"/>
</dbReference>
<dbReference type="PROSITE" id="PS50850">
    <property type="entry name" value="MFS"/>
    <property type="match status" value="1"/>
</dbReference>
<keyword evidence="2" id="KW-0813">Transport</keyword>
<gene>
    <name evidence="9" type="ORF">LX16_4461</name>
</gene>
<feature type="transmembrane region" description="Helical" evidence="7">
    <location>
        <begin position="231"/>
        <end position="247"/>
    </location>
</feature>